<dbReference type="Proteomes" id="UP000321533">
    <property type="component" value="Chromosome"/>
</dbReference>
<keyword evidence="3" id="KW-1185">Reference proteome</keyword>
<name>A0A5B8V8V1_9BACT</name>
<evidence type="ECO:0000313" key="3">
    <source>
        <dbReference type="Proteomes" id="UP000321533"/>
    </source>
</evidence>
<reference evidence="2 3" key="1">
    <citation type="journal article" date="2016" name="Int. J. Syst. Evol. Microbiol.">
        <title>Panacibacter ginsenosidivorans gen. nov., sp. nov., with ginsenoside converting activity isolated from soil of a ginseng field.</title>
        <authorList>
            <person name="Siddiqi M.Z."/>
            <person name="Muhammad Shafi S."/>
            <person name="Choi K.D."/>
            <person name="Im W.T."/>
        </authorList>
    </citation>
    <scope>NUCLEOTIDE SEQUENCE [LARGE SCALE GENOMIC DNA]</scope>
    <source>
        <strain evidence="2 3">Gsoil1550</strain>
    </source>
</reference>
<dbReference type="AlphaFoldDB" id="A0A5B8V8V1"/>
<dbReference type="KEGG" id="pgin:FRZ67_10865"/>
<proteinExistence type="predicted"/>
<organism evidence="2 3">
    <name type="scientific">Panacibacter ginsenosidivorans</name>
    <dbReference type="NCBI Taxonomy" id="1813871"/>
    <lineage>
        <taxon>Bacteria</taxon>
        <taxon>Pseudomonadati</taxon>
        <taxon>Bacteroidota</taxon>
        <taxon>Chitinophagia</taxon>
        <taxon>Chitinophagales</taxon>
        <taxon>Chitinophagaceae</taxon>
        <taxon>Panacibacter</taxon>
    </lineage>
</organism>
<feature type="region of interest" description="Disordered" evidence="1">
    <location>
        <begin position="542"/>
        <end position="570"/>
    </location>
</feature>
<dbReference type="RefSeq" id="WP_147189579.1">
    <property type="nucleotide sequence ID" value="NZ_CP042435.1"/>
</dbReference>
<dbReference type="PROSITE" id="PS51257">
    <property type="entry name" value="PROKAR_LIPOPROTEIN"/>
    <property type="match status" value="1"/>
</dbReference>
<dbReference type="EMBL" id="CP042435">
    <property type="protein sequence ID" value="QEC67772.1"/>
    <property type="molecule type" value="Genomic_DNA"/>
</dbReference>
<gene>
    <name evidence="2" type="ORF">FRZ67_10865</name>
</gene>
<evidence type="ECO:0000313" key="2">
    <source>
        <dbReference type="EMBL" id="QEC67772.1"/>
    </source>
</evidence>
<evidence type="ECO:0000256" key="1">
    <source>
        <dbReference type="SAM" id="MobiDB-lite"/>
    </source>
</evidence>
<accession>A0A5B8V8V1</accession>
<dbReference type="OrthoDB" id="609910at2"/>
<protein>
    <submittedName>
        <fullName evidence="2">DUF4836 family protein</fullName>
    </submittedName>
</protein>
<sequence length="570" mass="62218">MKHMLRYTLLFTAIVLVATSCKKSLPEQTKYIPKDAVFVFDLNWKSLSDKASKGNINWDSLYKSVADEEADSAIREGRKVMQEFMRSGIDTTKDIFFFAKMGGSIMGGQQVSGGVVGAMKDAVAFEAYIKGQPRAGEIRKGNNYSYIKLENELFVGWNKDVVILTGVQNQSVRYNDSTGPGVSADNSGGAAALAALFAQKEEESVASITEFQELMKEKGDMLFWSNSSSAFSSVPFLGMTKIADLFKDSYGAGVINFEDGKVTASFKSYSGKDLAAIWDKYKGPQADMGMVNQFPSPVEGYAAFSFNPQIIAEIVKYGGFESTVKQFMEKAGFTMDDVLKIFKGDFAIVFGDIAYEETSYTFDDQVYKTKRPVAKLVFNAAIGDKAAYDKVAAKLAEMGEMEMKNGQYVPKQLGEMAWSMDGKNLIIATDSTLLQQYLAGKGNAAVPSNIADQSKGKAFAFYVDINKILGAFAKDSAGAETIKAAQSTFNSAIATSENYNGKYVASNMELKMANDKENSLVSLVKFFAAVSKEAVSMENRMNHGGMSDMEMEDMPHADSDAIPPPPPPKQ</sequence>